<sequence>MTYTLADAIRDEFERTHPNGKNTLLCVGLCRRRKDRNDFRETPWHGRAARCTSCEGLRYVDELRYRQAWELEQERAKVRMLVRHIQRLRLQRIVERAPALHFLTEPMPEAERRRKRARLTLQMERKR</sequence>
<dbReference type="AlphaFoldDB" id="A0A0K2B267"/>
<dbReference type="Proteomes" id="UP000061018">
    <property type="component" value="Chromosome"/>
</dbReference>
<dbReference type="RefSeq" id="WP_053139466.1">
    <property type="nucleotide sequence ID" value="NZ_CP012382.1"/>
</dbReference>
<organism evidence="1 2">
    <name type="scientific">Streptomyces ambofaciens (strain ATCC 23877 / 3486 / DSM 40053 / JCM 4204 / NBRC 12836 / NRRL B-2516)</name>
    <dbReference type="NCBI Taxonomy" id="278992"/>
    <lineage>
        <taxon>Bacteria</taxon>
        <taxon>Bacillati</taxon>
        <taxon>Actinomycetota</taxon>
        <taxon>Actinomycetes</taxon>
        <taxon>Kitasatosporales</taxon>
        <taxon>Streptomycetaceae</taxon>
        <taxon>Streptomyces</taxon>
    </lineage>
</organism>
<evidence type="ECO:0000313" key="1">
    <source>
        <dbReference type="EMBL" id="AKZ59182.1"/>
    </source>
</evidence>
<dbReference type="KEGG" id="samb:SAM23877_6137"/>
<gene>
    <name evidence="1" type="ORF">SAM23877_6137</name>
</gene>
<evidence type="ECO:0000313" key="2">
    <source>
        <dbReference type="Proteomes" id="UP000061018"/>
    </source>
</evidence>
<name>A0A0K2B267_STRA7</name>
<proteinExistence type="predicted"/>
<accession>A0A0K2B267</accession>
<dbReference type="EMBL" id="CP012382">
    <property type="protein sequence ID" value="AKZ59182.1"/>
    <property type="molecule type" value="Genomic_DNA"/>
</dbReference>
<reference evidence="2" key="1">
    <citation type="journal article" date="2015" name="J. Biotechnol.">
        <title>Complete genome sequence of Streptomyces ambofaciens ATCC 23877, the spiramycin producer.</title>
        <authorList>
            <person name="Thibessard A."/>
            <person name="Haas D."/>
            <person name="Gerbaud C."/>
            <person name="Aigle B."/>
            <person name="Lautru S."/>
            <person name="Pernodet J.L."/>
            <person name="Leblond P."/>
        </authorList>
    </citation>
    <scope>NUCLEOTIDE SEQUENCE [LARGE SCALE GENOMIC DNA]</scope>
    <source>
        <strain evidence="2">ATCC 23877 / 3486 / DSM 40053 / JCM 4204 / NBRC 12836 / NRRL B-2516</strain>
    </source>
</reference>
<protein>
    <submittedName>
        <fullName evidence="1">Uncharacterized protein</fullName>
    </submittedName>
</protein>